<comment type="similarity">
    <text evidence="12">Belongs to the radical SAM superfamily. RlmN family.</text>
</comment>
<evidence type="ECO:0000256" key="5">
    <source>
        <dbReference type="ARBA" id="ARBA00022603"/>
    </source>
</evidence>
<dbReference type="Gene3D" id="1.10.150.530">
    <property type="match status" value="1"/>
</dbReference>
<dbReference type="Gene3D" id="3.20.20.70">
    <property type="entry name" value="Aldolase class I"/>
    <property type="match status" value="1"/>
</dbReference>
<feature type="active site" description="S-methylcysteine intermediate" evidence="12">
    <location>
        <position position="338"/>
    </location>
</feature>
<comment type="catalytic activity">
    <reaction evidence="12">
        <text>adenosine(37) in tRNA + 2 reduced [2Fe-2S]-[ferredoxin] + 2 S-adenosyl-L-methionine = 2-methyladenosine(37) in tRNA + 5'-deoxyadenosine + L-methionine + 2 oxidized [2Fe-2S]-[ferredoxin] + S-adenosyl-L-homocysteine</text>
        <dbReference type="Rhea" id="RHEA:43332"/>
        <dbReference type="Rhea" id="RHEA-COMP:10000"/>
        <dbReference type="Rhea" id="RHEA-COMP:10001"/>
        <dbReference type="Rhea" id="RHEA-COMP:10162"/>
        <dbReference type="Rhea" id="RHEA-COMP:10485"/>
        <dbReference type="ChEBI" id="CHEBI:17319"/>
        <dbReference type="ChEBI" id="CHEBI:33737"/>
        <dbReference type="ChEBI" id="CHEBI:33738"/>
        <dbReference type="ChEBI" id="CHEBI:57844"/>
        <dbReference type="ChEBI" id="CHEBI:57856"/>
        <dbReference type="ChEBI" id="CHEBI:59789"/>
        <dbReference type="ChEBI" id="CHEBI:74411"/>
        <dbReference type="ChEBI" id="CHEBI:74497"/>
        <dbReference type="EC" id="2.1.1.192"/>
    </reaction>
</comment>
<dbReference type="NCBIfam" id="TIGR00048">
    <property type="entry name" value="rRNA_mod_RlmN"/>
    <property type="match status" value="1"/>
</dbReference>
<feature type="binding site" evidence="12">
    <location>
        <begin position="219"/>
        <end position="221"/>
    </location>
    <ligand>
        <name>S-adenosyl-L-methionine</name>
        <dbReference type="ChEBI" id="CHEBI:59789"/>
    </ligand>
</feature>
<dbReference type="RefSeq" id="WP_338208806.1">
    <property type="nucleotide sequence ID" value="NZ_JAYMFF010000002.1"/>
</dbReference>
<evidence type="ECO:0000256" key="8">
    <source>
        <dbReference type="ARBA" id="ARBA00022694"/>
    </source>
</evidence>
<dbReference type="InterPro" id="IPR013785">
    <property type="entry name" value="Aldolase_TIM"/>
</dbReference>
<feature type="binding site" evidence="12">
    <location>
        <position position="117"/>
    </location>
    <ligand>
        <name>[4Fe-4S] cluster</name>
        <dbReference type="ChEBI" id="CHEBI:49883"/>
        <note>4Fe-4S-S-AdoMet</note>
    </ligand>
</feature>
<comment type="caution">
    <text evidence="14">The sequence shown here is derived from an EMBL/GenBank/DDBJ whole genome shotgun (WGS) entry which is preliminary data.</text>
</comment>
<evidence type="ECO:0000256" key="12">
    <source>
        <dbReference type="HAMAP-Rule" id="MF_01849"/>
    </source>
</evidence>
<dbReference type="Proteomes" id="UP001349994">
    <property type="component" value="Unassembled WGS sequence"/>
</dbReference>
<evidence type="ECO:0000313" key="14">
    <source>
        <dbReference type="EMBL" id="MEC4175183.1"/>
    </source>
</evidence>
<keyword evidence="4 12" id="KW-0698">rRNA processing</keyword>
<dbReference type="PIRSF" id="PIRSF006004">
    <property type="entry name" value="CHP00048"/>
    <property type="match status" value="1"/>
</dbReference>
<keyword evidence="6 12" id="KW-0808">Transferase</keyword>
<dbReference type="PANTHER" id="PTHR30544:SF5">
    <property type="entry name" value="RADICAL SAM CORE DOMAIN-CONTAINING PROTEIN"/>
    <property type="match status" value="1"/>
</dbReference>
<dbReference type="InterPro" id="IPR007197">
    <property type="entry name" value="rSAM"/>
</dbReference>
<keyword evidence="12" id="KW-1015">Disulfide bond</keyword>
<dbReference type="InterPro" id="IPR048641">
    <property type="entry name" value="RlmN_N"/>
</dbReference>
<dbReference type="GO" id="GO:0032259">
    <property type="term" value="P:methylation"/>
    <property type="evidence" value="ECO:0007669"/>
    <property type="project" value="UniProtKB-KW"/>
</dbReference>
<accession>A0ABU6IFP1</accession>
<comment type="caution">
    <text evidence="12">Lacks conserved residue(s) required for the propagation of feature annotation.</text>
</comment>
<evidence type="ECO:0000256" key="9">
    <source>
        <dbReference type="ARBA" id="ARBA00022723"/>
    </source>
</evidence>
<evidence type="ECO:0000256" key="11">
    <source>
        <dbReference type="ARBA" id="ARBA00023014"/>
    </source>
</evidence>
<name>A0ABU6IFP1_9ACTN</name>
<protein>
    <recommendedName>
        <fullName evidence="12">Probable dual-specificity RNA methyltransferase RlmN</fullName>
        <ecNumber evidence="12">2.1.1.192</ecNumber>
    </recommendedName>
    <alternativeName>
        <fullName evidence="12">23S rRNA (adenine(2503)-C(2))-methyltransferase</fullName>
    </alternativeName>
    <alternativeName>
        <fullName evidence="12">23S rRNA m2A2503 methyltransferase</fullName>
    </alternativeName>
    <alternativeName>
        <fullName evidence="12">Ribosomal RNA large subunit methyltransferase N</fullName>
    </alternativeName>
    <alternativeName>
        <fullName evidence="12">tRNA (adenine(37)-C(2))-methyltransferase</fullName>
    </alternativeName>
    <alternativeName>
        <fullName evidence="12">tRNA m2A37 methyltransferase</fullName>
    </alternativeName>
</protein>
<keyword evidence="10 12" id="KW-0408">Iron</keyword>
<evidence type="ECO:0000256" key="10">
    <source>
        <dbReference type="ARBA" id="ARBA00023004"/>
    </source>
</evidence>
<dbReference type="SFLD" id="SFLDS00029">
    <property type="entry name" value="Radical_SAM"/>
    <property type="match status" value="1"/>
</dbReference>
<dbReference type="SFLD" id="SFLDG01062">
    <property type="entry name" value="methyltransferase_(Class_A)"/>
    <property type="match status" value="1"/>
</dbReference>
<proteinExistence type="inferred from homology"/>
<dbReference type="HAMAP" id="MF_01849">
    <property type="entry name" value="RNA_methyltr_RlmN"/>
    <property type="match status" value="1"/>
</dbReference>
<comment type="function">
    <text evidence="12">Specifically methylates position 2 of adenine 2503 in 23S rRNA and position 2 of adenine 37 in tRNAs.</text>
</comment>
<evidence type="ECO:0000256" key="2">
    <source>
        <dbReference type="ARBA" id="ARBA00022485"/>
    </source>
</evidence>
<comment type="catalytic activity">
    <reaction evidence="12">
        <text>adenosine(2503) in 23S rRNA + 2 reduced [2Fe-2S]-[ferredoxin] + 2 S-adenosyl-L-methionine = 2-methyladenosine(2503) in 23S rRNA + 5'-deoxyadenosine + L-methionine + 2 oxidized [2Fe-2S]-[ferredoxin] + S-adenosyl-L-homocysteine</text>
        <dbReference type="Rhea" id="RHEA:42916"/>
        <dbReference type="Rhea" id="RHEA-COMP:10000"/>
        <dbReference type="Rhea" id="RHEA-COMP:10001"/>
        <dbReference type="Rhea" id="RHEA-COMP:10152"/>
        <dbReference type="Rhea" id="RHEA-COMP:10282"/>
        <dbReference type="ChEBI" id="CHEBI:17319"/>
        <dbReference type="ChEBI" id="CHEBI:33737"/>
        <dbReference type="ChEBI" id="CHEBI:33738"/>
        <dbReference type="ChEBI" id="CHEBI:57844"/>
        <dbReference type="ChEBI" id="CHEBI:57856"/>
        <dbReference type="ChEBI" id="CHEBI:59789"/>
        <dbReference type="ChEBI" id="CHEBI:74411"/>
        <dbReference type="ChEBI" id="CHEBI:74497"/>
        <dbReference type="EC" id="2.1.1.192"/>
    </reaction>
</comment>
<dbReference type="GO" id="GO:0008168">
    <property type="term" value="F:methyltransferase activity"/>
    <property type="evidence" value="ECO:0007669"/>
    <property type="project" value="UniProtKB-KW"/>
</dbReference>
<keyword evidence="11 12" id="KW-0411">Iron-sulfur</keyword>
<keyword evidence="8 12" id="KW-0819">tRNA processing</keyword>
<comment type="cofactor">
    <cofactor evidence="12">
        <name>[4Fe-4S] cluster</name>
        <dbReference type="ChEBI" id="CHEBI:49883"/>
    </cofactor>
    <text evidence="12">Binds 1 [4Fe-4S] cluster. The cluster is coordinated with 3 cysteines and an exchangeable S-adenosyl-L-methionine.</text>
</comment>
<evidence type="ECO:0000256" key="3">
    <source>
        <dbReference type="ARBA" id="ARBA00022490"/>
    </source>
</evidence>
<dbReference type="CDD" id="cd01335">
    <property type="entry name" value="Radical_SAM"/>
    <property type="match status" value="1"/>
</dbReference>
<keyword evidence="15" id="KW-1185">Reference proteome</keyword>
<comment type="subcellular location">
    <subcellularLocation>
        <location evidence="1 12">Cytoplasm</location>
    </subcellularLocation>
</comment>
<feature type="domain" description="Radical SAM core" evidence="13">
    <location>
        <begin position="103"/>
        <end position="335"/>
    </location>
</feature>
<feature type="binding site" evidence="12">
    <location>
        <position position="295"/>
    </location>
    <ligand>
        <name>S-adenosyl-L-methionine</name>
        <dbReference type="ChEBI" id="CHEBI:59789"/>
    </ligand>
</feature>
<dbReference type="Pfam" id="PF21016">
    <property type="entry name" value="RlmN_N"/>
    <property type="match status" value="1"/>
</dbReference>
<keyword evidence="7 12" id="KW-0949">S-adenosyl-L-methionine</keyword>
<feature type="binding site" evidence="12">
    <location>
        <position position="121"/>
    </location>
    <ligand>
        <name>[4Fe-4S] cluster</name>
        <dbReference type="ChEBI" id="CHEBI:49883"/>
        <note>4Fe-4S-S-AdoMet</note>
    </ligand>
</feature>
<evidence type="ECO:0000259" key="13">
    <source>
        <dbReference type="PROSITE" id="PS51918"/>
    </source>
</evidence>
<gene>
    <name evidence="12 14" type="primary">rlmN</name>
    <name evidence="14" type="ORF">VIN30_01815</name>
</gene>
<dbReference type="InterPro" id="IPR027492">
    <property type="entry name" value="RNA_MTrfase_RlmN"/>
</dbReference>
<evidence type="ECO:0000256" key="4">
    <source>
        <dbReference type="ARBA" id="ARBA00022552"/>
    </source>
</evidence>
<feature type="binding site" evidence="12">
    <location>
        <begin position="164"/>
        <end position="165"/>
    </location>
    <ligand>
        <name>S-adenosyl-L-methionine</name>
        <dbReference type="ChEBI" id="CHEBI:59789"/>
    </ligand>
</feature>
<reference evidence="14 15" key="1">
    <citation type="submission" date="2024-01" db="EMBL/GenBank/DDBJ databases">
        <title>novel species in genus Adlercreutzia.</title>
        <authorList>
            <person name="Liu X."/>
        </authorList>
    </citation>
    <scope>NUCLEOTIDE SEQUENCE [LARGE SCALE GENOMIC DNA]</scope>
    <source>
        <strain evidence="14 15">R7</strain>
    </source>
</reference>
<feature type="active site" description="Proton acceptor" evidence="12">
    <location>
        <position position="91"/>
    </location>
</feature>
<dbReference type="SFLD" id="SFLDF00275">
    <property type="entry name" value="adenosine_C2_methyltransferase"/>
    <property type="match status" value="1"/>
</dbReference>
<feature type="binding site" evidence="12">
    <location>
        <position position="124"/>
    </location>
    <ligand>
        <name>[4Fe-4S] cluster</name>
        <dbReference type="ChEBI" id="CHEBI:49883"/>
        <note>4Fe-4S-S-AdoMet</note>
    </ligand>
</feature>
<dbReference type="PANTHER" id="PTHR30544">
    <property type="entry name" value="23S RRNA METHYLTRANSFERASE"/>
    <property type="match status" value="1"/>
</dbReference>
<dbReference type="Pfam" id="PF04055">
    <property type="entry name" value="Radical_SAM"/>
    <property type="match status" value="1"/>
</dbReference>
<dbReference type="EMBL" id="JAYMFF010000002">
    <property type="protein sequence ID" value="MEC4175183.1"/>
    <property type="molecule type" value="Genomic_DNA"/>
</dbReference>
<comment type="miscellaneous">
    <text evidence="12">Reaction proceeds by a ping-pong mechanism involving intermediate methylation of a conserved cysteine residue.</text>
</comment>
<sequence length="351" mass="39521">MNNELLKLNLDSLTDLVESWGHPRFRAKQIHQWLHQKHCSSYDEMSNVPRQLRDHLSEAFPLDSFQLFDRQISQDGTRKYVFQLHDNRLVETVGMPSFGDDGTIERLTVCVSSQVGCPMKCSFCATGKEGFTRNLTASELVQQVAAVQNDFNSRVSNIVVMGQGEPFLNYEEVLAALQMMNSDNDFNIAARRITVSTCGLITGIERFSREPEQFTLAVSLHAAIQDTRDLLMPQVAHQPLPQLKQALSDYIAKTNRRVTLEYLLIRGVNDSEDHLNALVSFCDGLLCHVNLLPMNPVEGAPYQPASMQTVNHWTKILMKHGVETSMRKSRGADIDGACGQLKNKLVSRETK</sequence>
<evidence type="ECO:0000256" key="7">
    <source>
        <dbReference type="ARBA" id="ARBA00022691"/>
    </source>
</evidence>
<evidence type="ECO:0000313" key="15">
    <source>
        <dbReference type="Proteomes" id="UP001349994"/>
    </source>
</evidence>
<evidence type="ECO:0000256" key="6">
    <source>
        <dbReference type="ARBA" id="ARBA00022679"/>
    </source>
</evidence>
<dbReference type="SUPFAM" id="SSF102114">
    <property type="entry name" value="Radical SAM enzymes"/>
    <property type="match status" value="1"/>
</dbReference>
<keyword evidence="9 12" id="KW-0479">Metal-binding</keyword>
<dbReference type="InterPro" id="IPR004383">
    <property type="entry name" value="rRNA_lsu_MTrfase_RlmN/Cfr"/>
</dbReference>
<dbReference type="InterPro" id="IPR040072">
    <property type="entry name" value="Methyltransferase_A"/>
</dbReference>
<feature type="binding site" evidence="12">
    <location>
        <position position="196"/>
    </location>
    <ligand>
        <name>S-adenosyl-L-methionine</name>
        <dbReference type="ChEBI" id="CHEBI:59789"/>
    </ligand>
</feature>
<keyword evidence="3 12" id="KW-0963">Cytoplasm</keyword>
<evidence type="ECO:0000256" key="1">
    <source>
        <dbReference type="ARBA" id="ARBA00004496"/>
    </source>
</evidence>
<organism evidence="14 15">
    <name type="scientific">Adlercreutzia wanghongyangiae</name>
    <dbReference type="NCBI Taxonomy" id="3111451"/>
    <lineage>
        <taxon>Bacteria</taxon>
        <taxon>Bacillati</taxon>
        <taxon>Actinomycetota</taxon>
        <taxon>Coriobacteriia</taxon>
        <taxon>Eggerthellales</taxon>
        <taxon>Eggerthellaceae</taxon>
        <taxon>Adlercreutzia</taxon>
    </lineage>
</organism>
<keyword evidence="5 12" id="KW-0489">Methyltransferase</keyword>
<dbReference type="EC" id="2.1.1.192" evidence="12"/>
<dbReference type="PROSITE" id="PS51918">
    <property type="entry name" value="RADICAL_SAM"/>
    <property type="match status" value="1"/>
</dbReference>
<keyword evidence="2 12" id="KW-0004">4Fe-4S</keyword>
<dbReference type="InterPro" id="IPR058240">
    <property type="entry name" value="rSAM_sf"/>
</dbReference>